<accession>A0ABN6D902</accession>
<evidence type="ECO:0000256" key="11">
    <source>
        <dbReference type="ARBA" id="ARBA00023136"/>
    </source>
</evidence>
<keyword evidence="14" id="KW-0449">Lipoprotein</keyword>
<name>A0ABN6D902_9BURK</name>
<keyword evidence="5" id="KW-0762">Sugar transport</keyword>
<keyword evidence="3" id="KW-0813">Transport</keyword>
<feature type="domain" description="SLBB" evidence="19">
    <location>
        <begin position="271"/>
        <end position="353"/>
    </location>
</feature>
<keyword evidence="4" id="KW-1134">Transmembrane beta strand</keyword>
<feature type="region of interest" description="Disordered" evidence="15">
    <location>
        <begin position="40"/>
        <end position="59"/>
    </location>
</feature>
<evidence type="ECO:0000256" key="13">
    <source>
        <dbReference type="ARBA" id="ARBA00023237"/>
    </source>
</evidence>
<feature type="signal peptide" evidence="16">
    <location>
        <begin position="1"/>
        <end position="24"/>
    </location>
</feature>
<evidence type="ECO:0000256" key="14">
    <source>
        <dbReference type="ARBA" id="ARBA00023288"/>
    </source>
</evidence>
<dbReference type="InterPro" id="IPR054765">
    <property type="entry name" value="SLBB_dom"/>
</dbReference>
<dbReference type="InterPro" id="IPR049712">
    <property type="entry name" value="Poly_export"/>
</dbReference>
<dbReference type="EMBL" id="AP024238">
    <property type="protein sequence ID" value="BCO27366.1"/>
    <property type="molecule type" value="Genomic_DNA"/>
</dbReference>
<feature type="domain" description="Outer-membrane lipoprotein Wza C-terminal" evidence="18">
    <location>
        <begin position="356"/>
        <end position="376"/>
    </location>
</feature>
<sequence length="384" mass="41184">MFIFAVRPAGILLLTAVLNGCAFAPGMYVGKTNNGTVGQSSSWFSSKPDQTDDTPPAGRVITITPSLIREQRTSKPTDVSTDVKKLFDLAKPYQIGPNDVLNIVVWDHPELSVPAAGGLGTDAGSLSGIGNGFNVSPQGLIQFPYAGTIKLSGLTEYEARDLLTTRLAKYIKDPQVTVRIQSYRSGRIYIDGEVRTPGLQPLNEVPMTLPEAIGRAGGITALGDRSAIAITRDGQTVVVNMPQLLQHNIDPNNILLRNGDLVQVMGREEAKVFVMGEVLRPSTQTLRNGHLTLNEALGDAGGVSQTTGDPRQIFVVRAANTDLPEIYHLDAQSPTAFALAEGFALKARDVVYVDPVPLVRWNRVISLILPSATAVTSANSSFKN</sequence>
<keyword evidence="6" id="KW-0812">Transmembrane</keyword>
<dbReference type="Pfam" id="PF22461">
    <property type="entry name" value="SLBB_2"/>
    <property type="match status" value="2"/>
</dbReference>
<dbReference type="Proteomes" id="UP000824366">
    <property type="component" value="Chromosome"/>
</dbReference>
<keyword evidence="13" id="KW-0998">Cell outer membrane</keyword>
<dbReference type="RefSeq" id="WP_223912216.1">
    <property type="nucleotide sequence ID" value="NZ_AP024238.1"/>
</dbReference>
<dbReference type="Gene3D" id="3.10.560.10">
    <property type="entry name" value="Outer membrane lipoprotein wza domain like"/>
    <property type="match status" value="2"/>
</dbReference>
<evidence type="ECO:0000313" key="21">
    <source>
        <dbReference type="Proteomes" id="UP000824366"/>
    </source>
</evidence>
<evidence type="ECO:0000259" key="18">
    <source>
        <dbReference type="Pfam" id="PF18412"/>
    </source>
</evidence>
<evidence type="ECO:0000259" key="17">
    <source>
        <dbReference type="Pfam" id="PF02563"/>
    </source>
</evidence>
<evidence type="ECO:0000256" key="4">
    <source>
        <dbReference type="ARBA" id="ARBA00022452"/>
    </source>
</evidence>
<evidence type="ECO:0000256" key="7">
    <source>
        <dbReference type="ARBA" id="ARBA00022729"/>
    </source>
</evidence>
<evidence type="ECO:0000313" key="20">
    <source>
        <dbReference type="EMBL" id="BCO27366.1"/>
    </source>
</evidence>
<dbReference type="PANTHER" id="PTHR33619">
    <property type="entry name" value="POLYSACCHARIDE EXPORT PROTEIN GFCE-RELATED"/>
    <property type="match status" value="1"/>
</dbReference>
<feature type="domain" description="Polysaccharide export protein N-terminal" evidence="17">
    <location>
        <begin position="91"/>
        <end position="180"/>
    </location>
</feature>
<evidence type="ECO:0000256" key="8">
    <source>
        <dbReference type="ARBA" id="ARBA00023047"/>
    </source>
</evidence>
<gene>
    <name evidence="20" type="ORF">MIZ03_2254</name>
</gene>
<reference evidence="20 21" key="1">
    <citation type="journal article" date="2021" name="Microbiol. Spectr.">
        <title>A Single Bacterium Capable of Oxidation and Reduction of Iron at Circumneutral pH.</title>
        <authorList>
            <person name="Kato S."/>
            <person name="Ohkuma M."/>
        </authorList>
    </citation>
    <scope>NUCLEOTIDE SEQUENCE [LARGE SCALE GENOMIC DNA]</scope>
    <source>
        <strain evidence="20 21">MIZ03</strain>
    </source>
</reference>
<proteinExistence type="inferred from homology"/>
<dbReference type="Pfam" id="PF18412">
    <property type="entry name" value="Wza_C"/>
    <property type="match status" value="1"/>
</dbReference>
<dbReference type="PANTHER" id="PTHR33619:SF3">
    <property type="entry name" value="POLYSACCHARIDE EXPORT PROTEIN GFCE-RELATED"/>
    <property type="match status" value="1"/>
</dbReference>
<evidence type="ECO:0008006" key="22">
    <source>
        <dbReference type="Google" id="ProtNLM"/>
    </source>
</evidence>
<keyword evidence="8" id="KW-0625">Polysaccharide transport</keyword>
<comment type="subcellular location">
    <subcellularLocation>
        <location evidence="1">Cell outer membrane</location>
        <topology evidence="1">Multi-pass membrane protein</topology>
    </subcellularLocation>
</comment>
<keyword evidence="11" id="KW-0472">Membrane</keyword>
<evidence type="ECO:0000256" key="10">
    <source>
        <dbReference type="ARBA" id="ARBA00023114"/>
    </source>
</evidence>
<keyword evidence="21" id="KW-1185">Reference proteome</keyword>
<evidence type="ECO:0000256" key="5">
    <source>
        <dbReference type="ARBA" id="ARBA00022597"/>
    </source>
</evidence>
<evidence type="ECO:0000256" key="3">
    <source>
        <dbReference type="ARBA" id="ARBA00022448"/>
    </source>
</evidence>
<evidence type="ECO:0000256" key="9">
    <source>
        <dbReference type="ARBA" id="ARBA00023065"/>
    </source>
</evidence>
<comment type="similarity">
    <text evidence="2">Belongs to the BexD/CtrA/VexA family.</text>
</comment>
<protein>
    <recommendedName>
        <fullName evidence="22">Sugar transporter</fullName>
    </recommendedName>
</protein>
<keyword evidence="9" id="KW-0406">Ion transport</keyword>
<feature type="chain" id="PRO_5046925309" description="Sugar transporter" evidence="16">
    <location>
        <begin position="25"/>
        <end position="384"/>
    </location>
</feature>
<evidence type="ECO:0000256" key="6">
    <source>
        <dbReference type="ARBA" id="ARBA00022692"/>
    </source>
</evidence>
<dbReference type="InterPro" id="IPR003715">
    <property type="entry name" value="Poly_export_N"/>
</dbReference>
<evidence type="ECO:0000256" key="12">
    <source>
        <dbReference type="ARBA" id="ARBA00023139"/>
    </source>
</evidence>
<evidence type="ECO:0000256" key="1">
    <source>
        <dbReference type="ARBA" id="ARBA00004571"/>
    </source>
</evidence>
<dbReference type="Gene3D" id="3.30.1950.10">
    <property type="entry name" value="wza like domain"/>
    <property type="match status" value="1"/>
</dbReference>
<keyword evidence="12" id="KW-0564">Palmitate</keyword>
<keyword evidence="7 16" id="KW-0732">Signal</keyword>
<dbReference type="Pfam" id="PF02563">
    <property type="entry name" value="Poly_export"/>
    <property type="match status" value="1"/>
</dbReference>
<keyword evidence="10" id="KW-0626">Porin</keyword>
<dbReference type="InterPro" id="IPR040716">
    <property type="entry name" value="Wza_C"/>
</dbReference>
<organism evidence="20 21">
    <name type="scientific">Rhodoferax lithotrophicus</name>
    <dbReference type="NCBI Taxonomy" id="2798804"/>
    <lineage>
        <taxon>Bacteria</taxon>
        <taxon>Pseudomonadati</taxon>
        <taxon>Pseudomonadota</taxon>
        <taxon>Betaproteobacteria</taxon>
        <taxon>Burkholderiales</taxon>
        <taxon>Comamonadaceae</taxon>
        <taxon>Rhodoferax</taxon>
    </lineage>
</organism>
<evidence type="ECO:0000259" key="19">
    <source>
        <dbReference type="Pfam" id="PF22461"/>
    </source>
</evidence>
<evidence type="ECO:0000256" key="2">
    <source>
        <dbReference type="ARBA" id="ARBA00009450"/>
    </source>
</evidence>
<dbReference type="Gene3D" id="1.20.5.70">
    <property type="match status" value="1"/>
</dbReference>
<feature type="domain" description="SLBB" evidence="19">
    <location>
        <begin position="187"/>
        <end position="264"/>
    </location>
</feature>
<evidence type="ECO:0000256" key="16">
    <source>
        <dbReference type="SAM" id="SignalP"/>
    </source>
</evidence>
<evidence type="ECO:0000256" key="15">
    <source>
        <dbReference type="SAM" id="MobiDB-lite"/>
    </source>
</evidence>